<dbReference type="OrthoDB" id="3230212at2759"/>
<reference evidence="2 3" key="1">
    <citation type="submission" date="2019-02" db="EMBL/GenBank/DDBJ databases">
        <title>Genome sequencing of the rare red list fungi Phellinidium pouzarii.</title>
        <authorList>
            <person name="Buettner E."/>
            <person name="Kellner H."/>
        </authorList>
    </citation>
    <scope>NUCLEOTIDE SEQUENCE [LARGE SCALE GENOMIC DNA]</scope>
    <source>
        <strain evidence="2 3">DSM 108285</strain>
    </source>
</reference>
<evidence type="ECO:0000313" key="2">
    <source>
        <dbReference type="EMBL" id="THH05675.1"/>
    </source>
</evidence>
<accession>A0A4S4L308</accession>
<evidence type="ECO:0000256" key="1">
    <source>
        <dbReference type="SAM" id="Phobius"/>
    </source>
</evidence>
<evidence type="ECO:0000313" key="3">
    <source>
        <dbReference type="Proteomes" id="UP000308199"/>
    </source>
</evidence>
<dbReference type="AlphaFoldDB" id="A0A4S4L308"/>
<gene>
    <name evidence="2" type="ORF">EW145_g4619</name>
</gene>
<keyword evidence="3" id="KW-1185">Reference proteome</keyword>
<keyword evidence="1" id="KW-0472">Membrane</keyword>
<protein>
    <submittedName>
        <fullName evidence="2">Uncharacterized protein</fullName>
    </submittedName>
</protein>
<keyword evidence="1" id="KW-1133">Transmembrane helix</keyword>
<feature type="transmembrane region" description="Helical" evidence="1">
    <location>
        <begin position="45"/>
        <end position="66"/>
    </location>
</feature>
<dbReference type="EMBL" id="SGPK01000244">
    <property type="protein sequence ID" value="THH05675.1"/>
    <property type="molecule type" value="Genomic_DNA"/>
</dbReference>
<proteinExistence type="predicted"/>
<dbReference type="Proteomes" id="UP000308199">
    <property type="component" value="Unassembled WGS sequence"/>
</dbReference>
<keyword evidence="1" id="KW-0812">Transmembrane</keyword>
<organism evidence="2 3">
    <name type="scientific">Phellinidium pouzarii</name>
    <dbReference type="NCBI Taxonomy" id="167371"/>
    <lineage>
        <taxon>Eukaryota</taxon>
        <taxon>Fungi</taxon>
        <taxon>Dikarya</taxon>
        <taxon>Basidiomycota</taxon>
        <taxon>Agaricomycotina</taxon>
        <taxon>Agaricomycetes</taxon>
        <taxon>Hymenochaetales</taxon>
        <taxon>Hymenochaetaceae</taxon>
        <taxon>Phellinidium</taxon>
    </lineage>
</organism>
<name>A0A4S4L308_9AGAM</name>
<sequence length="76" mass="8746">MSLAVVAARRAAPLFSRAGLQQARWAHSSHFDTFGVDPNNKRQTYIYYAAIIGTLSLPVFAVRYQVKKMREDKRRF</sequence>
<comment type="caution">
    <text evidence="2">The sequence shown here is derived from an EMBL/GenBank/DDBJ whole genome shotgun (WGS) entry which is preliminary data.</text>
</comment>